<feature type="region of interest" description="Disordered" evidence="1">
    <location>
        <begin position="552"/>
        <end position="580"/>
    </location>
</feature>
<dbReference type="AlphaFoldDB" id="A0A4R1LCF3"/>
<keyword evidence="3" id="KW-1185">Reference proteome</keyword>
<protein>
    <recommendedName>
        <fullName evidence="4">Peptidase M48-like protein</fullName>
    </recommendedName>
</protein>
<dbReference type="OrthoDB" id="103288at2"/>
<dbReference type="EMBL" id="SMGK01000001">
    <property type="protein sequence ID" value="TCK75287.1"/>
    <property type="molecule type" value="Genomic_DNA"/>
</dbReference>
<evidence type="ECO:0008006" key="4">
    <source>
        <dbReference type="Google" id="ProtNLM"/>
    </source>
</evidence>
<feature type="region of interest" description="Disordered" evidence="1">
    <location>
        <begin position="265"/>
        <end position="290"/>
    </location>
</feature>
<name>A0A4R1LCF3_9BACT</name>
<feature type="compositionally biased region" description="Polar residues" evidence="1">
    <location>
        <begin position="268"/>
        <end position="286"/>
    </location>
</feature>
<sequence>MSLRKLWMTGLTVTLAVTAANAKKPKLPPPVPLTADQTALIQKSIAQEKLIVKAIQKNTPVVQTYIQNTKPDPVLYSVPVSDQYMLGRVDFSKTFTNEAYDEKSSSHGLLKGSLGFLTGMGKALKMSYSSTGFMDMMFVDPIGYDRQHYDFTYVRRDFLGNVRTMVFDVKPKPHTGAGRFFGRIWVEDQDGNIVRFNGTYTSNANDEVAHYFHFDDWRANVQPGLWLPAAIYVEESKGSAASRGLGFHAQTHFWGYALKLPTRESDNESMQIDNAQDQSENSQDESPLQAKREWISQAEQNVLDRLTQAGLLAAPSDFDKILEQVAQNIIIGNNLQLPGDIHCRVMLTTPLETLAVGNTILVSKGLIDVLPYEEDLAAVLSFQLAHIALGHHIDTRYAFNDRLLFPDSATLERINMNHTASDDEAAAKRAVELFNHSAYKDKAANVGLFFQQLIAREKQLPALLTPRLGDSLVKEDGTPWLDAIGKQSPKLDMANLGQIAALPLGSHLKNDPWTDKVIQLNLRGVSILNPSDKLPFEITPIYFRLQRYQPPAQAVQQPQQTAPAANTTPQTAPAQAAQPQ</sequence>
<proteinExistence type="predicted"/>
<reference evidence="2 3" key="1">
    <citation type="submission" date="2019-03" db="EMBL/GenBank/DDBJ databases">
        <title>Genomic Encyclopedia of Type Strains, Phase IV (KMG-IV): sequencing the most valuable type-strain genomes for metagenomic binning, comparative biology and taxonomic classification.</title>
        <authorList>
            <person name="Goeker M."/>
        </authorList>
    </citation>
    <scope>NUCLEOTIDE SEQUENCE [LARGE SCALE GENOMIC DNA]</scope>
    <source>
        <strain evidence="2 3">DSM 103428</strain>
    </source>
</reference>
<evidence type="ECO:0000313" key="3">
    <source>
        <dbReference type="Proteomes" id="UP000295210"/>
    </source>
</evidence>
<dbReference type="RefSeq" id="WP_131990934.1">
    <property type="nucleotide sequence ID" value="NZ_SMGK01000001.1"/>
</dbReference>
<gene>
    <name evidence="2" type="ORF">C7378_0267</name>
</gene>
<evidence type="ECO:0000256" key="1">
    <source>
        <dbReference type="SAM" id="MobiDB-lite"/>
    </source>
</evidence>
<organism evidence="2 3">
    <name type="scientific">Acidipila rosea</name>
    <dbReference type="NCBI Taxonomy" id="768535"/>
    <lineage>
        <taxon>Bacteria</taxon>
        <taxon>Pseudomonadati</taxon>
        <taxon>Acidobacteriota</taxon>
        <taxon>Terriglobia</taxon>
        <taxon>Terriglobales</taxon>
        <taxon>Acidobacteriaceae</taxon>
        <taxon>Acidipila</taxon>
    </lineage>
</organism>
<comment type="caution">
    <text evidence="2">The sequence shown here is derived from an EMBL/GenBank/DDBJ whole genome shotgun (WGS) entry which is preliminary data.</text>
</comment>
<evidence type="ECO:0000313" key="2">
    <source>
        <dbReference type="EMBL" id="TCK75287.1"/>
    </source>
</evidence>
<dbReference type="Proteomes" id="UP000295210">
    <property type="component" value="Unassembled WGS sequence"/>
</dbReference>
<accession>A0A4R1LCF3</accession>